<dbReference type="OrthoDB" id="5238096at2759"/>
<evidence type="ECO:0000256" key="1">
    <source>
        <dbReference type="SAM" id="MobiDB-lite"/>
    </source>
</evidence>
<reference evidence="2 3" key="1">
    <citation type="submission" date="2015-09" db="EMBL/GenBank/DDBJ databases">
        <title>Host preference determinants of Valsa canker pathogens revealed by comparative genomics.</title>
        <authorList>
            <person name="Yin Z."/>
            <person name="Huang L."/>
        </authorList>
    </citation>
    <scope>NUCLEOTIDE SEQUENCE [LARGE SCALE GENOMIC DNA]</scope>
    <source>
        <strain evidence="2 3">SXYLt</strain>
    </source>
</reference>
<accession>A0A423VIV8</accession>
<dbReference type="Proteomes" id="UP000285146">
    <property type="component" value="Unassembled WGS sequence"/>
</dbReference>
<gene>
    <name evidence="2" type="ORF">VPNG_10076</name>
</gene>
<sequence length="564" mass="65628">MSRNRTSVQAPHAKYMGRQTHIRAPSVRTDWDWVNGKPKYTLIPPEIGPITTIDSDDSDEMKPVLRAVTPKIKREPSQDPSGQPPPRMKREFSMSKLLGGHRGLFITPNTPQRNRPFASSPSLAPQSRGKRPRDEAEDLDPAMRRAEWQRMMERLRNHEKEMEQTRGQLEKTTQMLADQERRIDKLEHQRRVDELQQELERQVSAEEKQVDKSNGADMESNDNRIRLLKRNNQKPNNRQRDAEPRISPERDGHVDGEVQPSPAPNSQRYSQRRLKRKVLGHPLSGHNPKLIFDDDDRANVSQATVFLLRLSQQEVLGKFSRYIENKDFFDVHHPDFKSMGCWVISEKATFDYKMKLWDRGEQHTFSFRRLAIRLWHDEESIYSLLQGKTQQKAMQQHEEQQKWERSRAVPIGARTDRGGGSYMNESSYVSPGTPAETFDLGKLELIIDAKRGSWNIWWDINCASEESQREKDQDWKSMYEIFLDIGRAVGEVFNTKELRALSITTYLWHRVGQWLTGRLTGAETVVTKDVPRYHDPETPLLPGEEGDRDGFEERNNSGIDYEEH</sequence>
<protein>
    <submittedName>
        <fullName evidence="2">Uncharacterized protein</fullName>
    </submittedName>
</protein>
<dbReference type="InParanoid" id="A0A423VIV8"/>
<feature type="region of interest" description="Disordered" evidence="1">
    <location>
        <begin position="68"/>
        <end position="142"/>
    </location>
</feature>
<dbReference type="AlphaFoldDB" id="A0A423VIV8"/>
<evidence type="ECO:0000313" key="3">
    <source>
        <dbReference type="Proteomes" id="UP000285146"/>
    </source>
</evidence>
<name>A0A423VIV8_9PEZI</name>
<feature type="compositionally biased region" description="Basic and acidic residues" evidence="1">
    <location>
        <begin position="199"/>
        <end position="211"/>
    </location>
</feature>
<evidence type="ECO:0000313" key="2">
    <source>
        <dbReference type="EMBL" id="ROV90943.1"/>
    </source>
</evidence>
<comment type="caution">
    <text evidence="2">The sequence shown here is derived from an EMBL/GenBank/DDBJ whole genome shotgun (WGS) entry which is preliminary data.</text>
</comment>
<feature type="compositionally biased region" description="Polar residues" evidence="1">
    <location>
        <begin position="107"/>
        <end position="125"/>
    </location>
</feature>
<dbReference type="EMBL" id="LKEB01000094">
    <property type="protein sequence ID" value="ROV90943.1"/>
    <property type="molecule type" value="Genomic_DNA"/>
</dbReference>
<feature type="region of interest" description="Disordered" evidence="1">
    <location>
        <begin position="199"/>
        <end position="271"/>
    </location>
</feature>
<feature type="region of interest" description="Disordered" evidence="1">
    <location>
        <begin position="529"/>
        <end position="564"/>
    </location>
</feature>
<proteinExistence type="predicted"/>
<feature type="compositionally biased region" description="Basic and acidic residues" evidence="1">
    <location>
        <begin position="238"/>
        <end position="256"/>
    </location>
</feature>
<keyword evidence="3" id="KW-1185">Reference proteome</keyword>
<organism evidence="2 3">
    <name type="scientific">Cytospora leucostoma</name>
    <dbReference type="NCBI Taxonomy" id="1230097"/>
    <lineage>
        <taxon>Eukaryota</taxon>
        <taxon>Fungi</taxon>
        <taxon>Dikarya</taxon>
        <taxon>Ascomycota</taxon>
        <taxon>Pezizomycotina</taxon>
        <taxon>Sordariomycetes</taxon>
        <taxon>Sordariomycetidae</taxon>
        <taxon>Diaporthales</taxon>
        <taxon>Cytosporaceae</taxon>
        <taxon>Cytospora</taxon>
    </lineage>
</organism>